<keyword evidence="2" id="KW-1185">Reference proteome</keyword>
<dbReference type="Proteomes" id="UP001159363">
    <property type="component" value="Chromosome 4"/>
</dbReference>
<protein>
    <submittedName>
        <fullName evidence="1">Uncharacterized protein</fullName>
    </submittedName>
</protein>
<proteinExistence type="predicted"/>
<organism evidence="1 2">
    <name type="scientific">Dryococelus australis</name>
    <dbReference type="NCBI Taxonomy" id="614101"/>
    <lineage>
        <taxon>Eukaryota</taxon>
        <taxon>Metazoa</taxon>
        <taxon>Ecdysozoa</taxon>
        <taxon>Arthropoda</taxon>
        <taxon>Hexapoda</taxon>
        <taxon>Insecta</taxon>
        <taxon>Pterygota</taxon>
        <taxon>Neoptera</taxon>
        <taxon>Polyneoptera</taxon>
        <taxon>Phasmatodea</taxon>
        <taxon>Verophasmatodea</taxon>
        <taxon>Anareolatae</taxon>
        <taxon>Phasmatidae</taxon>
        <taxon>Eurycanthinae</taxon>
        <taxon>Dryococelus</taxon>
    </lineage>
</organism>
<reference evidence="1 2" key="1">
    <citation type="submission" date="2023-02" db="EMBL/GenBank/DDBJ databases">
        <title>LHISI_Scaffold_Assembly.</title>
        <authorList>
            <person name="Stuart O.P."/>
            <person name="Cleave R."/>
            <person name="Magrath M.J.L."/>
            <person name="Mikheyev A.S."/>
        </authorList>
    </citation>
    <scope>NUCLEOTIDE SEQUENCE [LARGE SCALE GENOMIC DNA]</scope>
    <source>
        <strain evidence="1">Daus_M_001</strain>
        <tissue evidence="1">Leg muscle</tissue>
    </source>
</reference>
<evidence type="ECO:0000313" key="1">
    <source>
        <dbReference type="EMBL" id="KAJ8882366.1"/>
    </source>
</evidence>
<accession>A0ABQ9HDV6</accession>
<name>A0ABQ9HDV6_9NEOP</name>
<dbReference type="EMBL" id="JARBHB010000005">
    <property type="protein sequence ID" value="KAJ8882366.1"/>
    <property type="molecule type" value="Genomic_DNA"/>
</dbReference>
<comment type="caution">
    <text evidence="1">The sequence shown here is derived from an EMBL/GenBank/DDBJ whole genome shotgun (WGS) entry which is preliminary data.</text>
</comment>
<gene>
    <name evidence="1" type="ORF">PR048_014170</name>
</gene>
<evidence type="ECO:0000313" key="2">
    <source>
        <dbReference type="Proteomes" id="UP001159363"/>
    </source>
</evidence>
<sequence length="149" mass="17095">MGTHHDPHYADRLWLSALPKSNDTPMTQRCGDLSDDFHAWSSQLCVNKYYEEDVILAAAAVIRPRRFRIRPSLKSLNTYSGSDLIKNLLSDYVDSLNLEYRCDAGFRNFFRMTGGDFETLWSNIRPAICRKNTTFRTSIPASKRLAVTL</sequence>